<evidence type="ECO:0000256" key="3">
    <source>
        <dbReference type="ARBA" id="ARBA00022679"/>
    </source>
</evidence>
<protein>
    <recommendedName>
        <fullName evidence="8">Methyltransferase</fullName>
        <ecNumber evidence="8">2.1.1.-</ecNumber>
    </recommendedName>
</protein>
<evidence type="ECO:0000259" key="9">
    <source>
        <dbReference type="Pfam" id="PF01555"/>
    </source>
</evidence>
<organism evidence="11 12">
    <name type="scientific">Shinella oryzae</name>
    <dbReference type="NCBI Taxonomy" id="2871820"/>
    <lineage>
        <taxon>Bacteria</taxon>
        <taxon>Pseudomonadati</taxon>
        <taxon>Pseudomonadota</taxon>
        <taxon>Alphaproteobacteria</taxon>
        <taxon>Hyphomicrobiales</taxon>
        <taxon>Rhizobiaceae</taxon>
        <taxon>Shinella</taxon>
    </lineage>
</organism>
<dbReference type="PANTHER" id="PTHR13370:SF3">
    <property type="entry name" value="TRNA (GUANINE(10)-N2)-METHYLTRANSFERASE HOMOLOG"/>
    <property type="match status" value="1"/>
</dbReference>
<dbReference type="EMBL" id="CP132314">
    <property type="protein sequence ID" value="WLS04564.1"/>
    <property type="molecule type" value="Genomic_DNA"/>
</dbReference>
<comment type="similarity">
    <text evidence="1 8">Belongs to the N(4)/N(6)-methyltransferase family.</text>
</comment>
<evidence type="ECO:0000256" key="5">
    <source>
        <dbReference type="ARBA" id="ARBA00022705"/>
    </source>
</evidence>
<sequence>MPSVLSLADVSRSPRKSVWLDTIIKGDCVAALEALPDQSVDVIFADPPYNLQLGGMLTRPDQSQVDAVDDEWDQFASFSAYDAFTRAWLLACRRVLKPSGTIWVIGSYHNIFRVGATLQDLNFWILNDIVWRKTNPMPNFKGRRFQNAHETMIWATRDPKAKGYTFNYDAMKAANDDVQMRSDWLFPICSGGERLKGEDGKKVHPTQKPEALLARILMASSKPGDVVLDPFFGSGTTGAVAKRLGRHFVGIEREQAYIDAARERIEAVEPLGSGTLSVMTGKKAEPRVAFNTLIESGLIAPGTVLTDARRRHSAIVRADGTLVAGNDAGSIHRVGARVQGFDACNGWTFWHYAEGAELKPIDDLRAIVRARMAGLE</sequence>
<proteinExistence type="inferred from homology"/>
<dbReference type="InterPro" id="IPR029063">
    <property type="entry name" value="SAM-dependent_MTases_sf"/>
</dbReference>
<feature type="domain" description="DNA methylase N-4/N-6" evidence="9">
    <location>
        <begin position="40"/>
        <end position="262"/>
    </location>
</feature>
<evidence type="ECO:0000256" key="7">
    <source>
        <dbReference type="ARBA" id="ARBA00047942"/>
    </source>
</evidence>
<keyword evidence="3" id="KW-0808">Transferase</keyword>
<feature type="domain" description="RAMA" evidence="10">
    <location>
        <begin position="277"/>
        <end position="372"/>
    </location>
</feature>
<evidence type="ECO:0000256" key="8">
    <source>
        <dbReference type="RuleBase" id="RU362026"/>
    </source>
</evidence>
<keyword evidence="4" id="KW-0949">S-adenosyl-L-methionine</keyword>
<dbReference type="InterPro" id="IPR001091">
    <property type="entry name" value="RM_Methyltransferase"/>
</dbReference>
<accession>A0ABY9KAG9</accession>
<dbReference type="InterPro" id="IPR002941">
    <property type="entry name" value="DNA_methylase_N4/N6"/>
</dbReference>
<keyword evidence="12" id="KW-1185">Reference proteome</keyword>
<keyword evidence="2" id="KW-0489">Methyltransferase</keyword>
<reference evidence="11 12" key="1">
    <citation type="submission" date="2023-08" db="EMBL/GenBank/DDBJ databases">
        <title>Pathogen: clinical or host-associated sample.</title>
        <authorList>
            <person name="Hergert J."/>
            <person name="Casey R."/>
            <person name="Wagner J."/>
            <person name="Young E.L."/>
            <person name="Oakeson K.F."/>
        </authorList>
    </citation>
    <scope>NUCLEOTIDE SEQUENCE [LARGE SCALE GENOMIC DNA]</scope>
    <source>
        <strain evidence="11 12">UPHL-collab-2</strain>
    </source>
</reference>
<dbReference type="Proteomes" id="UP001225788">
    <property type="component" value="Chromosome"/>
</dbReference>
<evidence type="ECO:0000256" key="4">
    <source>
        <dbReference type="ARBA" id="ARBA00022691"/>
    </source>
</evidence>
<gene>
    <name evidence="11" type="ORF">Q9315_08145</name>
</gene>
<dbReference type="Pfam" id="PF01555">
    <property type="entry name" value="N6_N4_Mtase"/>
    <property type="match status" value="1"/>
</dbReference>
<keyword evidence="6" id="KW-0238">DNA-binding</keyword>
<dbReference type="PRINTS" id="PR00508">
    <property type="entry name" value="S21N4MTFRASE"/>
</dbReference>
<evidence type="ECO:0000313" key="12">
    <source>
        <dbReference type="Proteomes" id="UP001225788"/>
    </source>
</evidence>
<evidence type="ECO:0000256" key="6">
    <source>
        <dbReference type="ARBA" id="ARBA00023125"/>
    </source>
</evidence>
<evidence type="ECO:0000256" key="2">
    <source>
        <dbReference type="ARBA" id="ARBA00022603"/>
    </source>
</evidence>
<dbReference type="InterPro" id="IPR002052">
    <property type="entry name" value="DNA_methylase_N6_adenine_CS"/>
</dbReference>
<keyword evidence="5" id="KW-0235">DNA replication</keyword>
<dbReference type="Gene3D" id="3.40.50.150">
    <property type="entry name" value="Vaccinia Virus protein VP39"/>
    <property type="match status" value="1"/>
</dbReference>
<dbReference type="Pfam" id="PF18755">
    <property type="entry name" value="RAMA"/>
    <property type="match status" value="1"/>
</dbReference>
<dbReference type="EC" id="2.1.1.-" evidence="8"/>
<dbReference type="InterPro" id="IPR040843">
    <property type="entry name" value="RAMA"/>
</dbReference>
<evidence type="ECO:0000313" key="11">
    <source>
        <dbReference type="EMBL" id="WLS04564.1"/>
    </source>
</evidence>
<dbReference type="PROSITE" id="PS00092">
    <property type="entry name" value="N6_MTASE"/>
    <property type="match status" value="1"/>
</dbReference>
<dbReference type="PANTHER" id="PTHR13370">
    <property type="entry name" value="RNA METHYLASE-RELATED"/>
    <property type="match status" value="1"/>
</dbReference>
<dbReference type="SUPFAM" id="SSF53335">
    <property type="entry name" value="S-adenosyl-L-methionine-dependent methyltransferases"/>
    <property type="match status" value="1"/>
</dbReference>
<name>A0ABY9KAG9_9HYPH</name>
<comment type="catalytic activity">
    <reaction evidence="7">
        <text>a 2'-deoxyadenosine in DNA + S-adenosyl-L-methionine = an N(6)-methyl-2'-deoxyadenosine in DNA + S-adenosyl-L-homocysteine + H(+)</text>
        <dbReference type="Rhea" id="RHEA:15197"/>
        <dbReference type="Rhea" id="RHEA-COMP:12418"/>
        <dbReference type="Rhea" id="RHEA-COMP:12419"/>
        <dbReference type="ChEBI" id="CHEBI:15378"/>
        <dbReference type="ChEBI" id="CHEBI:57856"/>
        <dbReference type="ChEBI" id="CHEBI:59789"/>
        <dbReference type="ChEBI" id="CHEBI:90615"/>
        <dbReference type="ChEBI" id="CHEBI:90616"/>
        <dbReference type="EC" id="2.1.1.72"/>
    </reaction>
</comment>
<evidence type="ECO:0000259" key="10">
    <source>
        <dbReference type="Pfam" id="PF18755"/>
    </source>
</evidence>
<evidence type="ECO:0000256" key="1">
    <source>
        <dbReference type="ARBA" id="ARBA00006594"/>
    </source>
</evidence>
<dbReference type="RefSeq" id="WP_306160651.1">
    <property type="nucleotide sequence ID" value="NZ_CP132314.1"/>
</dbReference>